<proteinExistence type="predicted"/>
<evidence type="ECO:0000256" key="3">
    <source>
        <dbReference type="ARBA" id="ARBA00023163"/>
    </source>
</evidence>
<dbReference type="InterPro" id="IPR000792">
    <property type="entry name" value="Tscrpt_reg_LuxR_C"/>
</dbReference>
<dbReference type="Proteomes" id="UP000248021">
    <property type="component" value="Unassembled WGS sequence"/>
</dbReference>
<evidence type="ECO:0000313" key="6">
    <source>
        <dbReference type="Proteomes" id="UP000248021"/>
    </source>
</evidence>
<sequence length="904" mass="97882">MPTLCTKFVPPLEPLGMLDRARLRTLASEVARHRLTVIQAPAGYGKTTLMAQWHDELASGGATVGWLTLTARENSASALIGSIAAMLSRIPGLGDELCPFAAHQSFLNADALMVQVIERLSAHAEPVFLFFDDVHALDAEAAVALGDFVAHAPGQVHVAFGARDTRHIELAAMRAYGQLYEIGYAQLSFTIAEASALLLGAGAPGLTDTEVAALVGKTEGWVTGLKLALLGMAKSPDPSAFVVAFSGRRRAIADYFEEDVFAGQRPDVQRFLLETAVLERLTPRLCEAMTGAAGAGTMLRALEEHGLFIVQMDDEGASFRYHSLFAEFLRRKLAETEPGAVARFHRRAAAWFAGEGQVVEALEHALQARDDAMLVDLLERNADELTFKGKIGIIAQFAAGLTAEALARAPRTVLAIAWLKTRSRNTAEAERLLAIARAHVAELRAGDAGDPDAIAALEHTIRHRAMVIAAARDEPARVEEECNSLIQIFGTQRPYLTCTVYGQLAAARREQFRFDGLEKLYAQARMLADESGYRFAKIALQASVGLSLLAAGRTEAAATALEQGLAESARWAGPKSGLGALVALPLADLRYEANDLDAARRLVDDHLPVSREICFVDQLQAGHVVRARLHASAGDMAGARRALDEAMEVAHEGDLERLRLAVIHEQVRLLLRNGQPEAALQHAAAAKLPDKPDGLGPAGNATSRDDLRAAIWVRIAMSRDQMAEALALAKQWRAFCASRGARRAGIRWNILAAQILMINGDPRAAQRLMREAIALASNANVVRSFLDEGTAVLTILTEAYGDALESQHPTDLFARHVLDAFRSRRTAPVVAVVPGDEGLYGRLSGKELEILTLVGCGMRNREIGNRLGLSEGSVKWYMQQVYDKVGIRRRSQAVERARQFGLIA</sequence>
<evidence type="ECO:0000256" key="1">
    <source>
        <dbReference type="ARBA" id="ARBA00023015"/>
    </source>
</evidence>
<reference evidence="5 6" key="1">
    <citation type="submission" date="2018-05" db="EMBL/GenBank/DDBJ databases">
        <title>Genomic Encyclopedia of Type Strains, Phase IV (KMG-IV): sequencing the most valuable type-strain genomes for metagenomic binning, comparative biology and taxonomic classification.</title>
        <authorList>
            <person name="Goeker M."/>
        </authorList>
    </citation>
    <scope>NUCLEOTIDE SEQUENCE [LARGE SCALE GENOMIC DNA]</scope>
    <source>
        <strain evidence="5 6">DSM 6462</strain>
    </source>
</reference>
<dbReference type="GO" id="GO:0003677">
    <property type="term" value="F:DNA binding"/>
    <property type="evidence" value="ECO:0007669"/>
    <property type="project" value="UniProtKB-KW"/>
</dbReference>
<dbReference type="Gene3D" id="3.40.50.300">
    <property type="entry name" value="P-loop containing nucleotide triphosphate hydrolases"/>
    <property type="match status" value="1"/>
</dbReference>
<dbReference type="Gene3D" id="1.10.10.10">
    <property type="entry name" value="Winged helix-like DNA-binding domain superfamily/Winged helix DNA-binding domain"/>
    <property type="match status" value="1"/>
</dbReference>
<keyword evidence="6" id="KW-1185">Reference proteome</keyword>
<dbReference type="RefSeq" id="WP_110373143.1">
    <property type="nucleotide sequence ID" value="NZ_JAHBRY010000001.1"/>
</dbReference>
<dbReference type="InterPro" id="IPR041617">
    <property type="entry name" value="TPR_MalT"/>
</dbReference>
<feature type="domain" description="HTH luxR-type" evidence="4">
    <location>
        <begin position="836"/>
        <end position="901"/>
    </location>
</feature>
<keyword evidence="2" id="KW-0238">DNA-binding</keyword>
<keyword evidence="3" id="KW-0804">Transcription</keyword>
<protein>
    <submittedName>
        <fullName evidence="5">LuxR family maltose regulon positive regulatory protein</fullName>
    </submittedName>
</protein>
<organism evidence="5 6">
    <name type="scientific">Chelatococcus asaccharovorans</name>
    <dbReference type="NCBI Taxonomy" id="28210"/>
    <lineage>
        <taxon>Bacteria</taxon>
        <taxon>Pseudomonadati</taxon>
        <taxon>Pseudomonadota</taxon>
        <taxon>Alphaproteobacteria</taxon>
        <taxon>Hyphomicrobiales</taxon>
        <taxon>Chelatococcaceae</taxon>
        <taxon>Chelatococcus</taxon>
    </lineage>
</organism>
<dbReference type="AlphaFoldDB" id="A0A2V3UX08"/>
<dbReference type="SUPFAM" id="SSF52540">
    <property type="entry name" value="P-loop containing nucleoside triphosphate hydrolases"/>
    <property type="match status" value="1"/>
</dbReference>
<evidence type="ECO:0000313" key="5">
    <source>
        <dbReference type="EMBL" id="PXW65158.1"/>
    </source>
</evidence>
<dbReference type="SUPFAM" id="SSF46894">
    <property type="entry name" value="C-terminal effector domain of the bipartite response regulators"/>
    <property type="match status" value="1"/>
</dbReference>
<name>A0A2V3UX08_9HYPH</name>
<dbReference type="Pfam" id="PF17874">
    <property type="entry name" value="TPR_MalT"/>
    <property type="match status" value="1"/>
</dbReference>
<dbReference type="InterPro" id="IPR016032">
    <property type="entry name" value="Sig_transdc_resp-reg_C-effctor"/>
</dbReference>
<dbReference type="EMBL" id="QJJK01000001">
    <property type="protein sequence ID" value="PXW65158.1"/>
    <property type="molecule type" value="Genomic_DNA"/>
</dbReference>
<evidence type="ECO:0000259" key="4">
    <source>
        <dbReference type="PROSITE" id="PS50043"/>
    </source>
</evidence>
<dbReference type="GO" id="GO:0006355">
    <property type="term" value="P:regulation of DNA-templated transcription"/>
    <property type="evidence" value="ECO:0007669"/>
    <property type="project" value="InterPro"/>
</dbReference>
<keyword evidence="1" id="KW-0805">Transcription regulation</keyword>
<dbReference type="SMART" id="SM00421">
    <property type="entry name" value="HTH_LUXR"/>
    <property type="match status" value="1"/>
</dbReference>
<dbReference type="InterPro" id="IPR041664">
    <property type="entry name" value="AAA_16"/>
</dbReference>
<dbReference type="Pfam" id="PF25873">
    <property type="entry name" value="WHD_MalT"/>
    <property type="match status" value="1"/>
</dbReference>
<dbReference type="Gene3D" id="1.25.40.10">
    <property type="entry name" value="Tetratricopeptide repeat domain"/>
    <property type="match status" value="1"/>
</dbReference>
<evidence type="ECO:0000256" key="2">
    <source>
        <dbReference type="ARBA" id="ARBA00023125"/>
    </source>
</evidence>
<dbReference type="PROSITE" id="PS50043">
    <property type="entry name" value="HTH_LUXR_2"/>
    <property type="match status" value="1"/>
</dbReference>
<dbReference type="InterPro" id="IPR011990">
    <property type="entry name" value="TPR-like_helical_dom_sf"/>
</dbReference>
<dbReference type="InterPro" id="IPR059106">
    <property type="entry name" value="WHD_MalT"/>
</dbReference>
<accession>A0A2V3UX08</accession>
<dbReference type="PRINTS" id="PR00038">
    <property type="entry name" value="HTHLUXR"/>
</dbReference>
<comment type="caution">
    <text evidence="5">The sequence shown here is derived from an EMBL/GenBank/DDBJ whole genome shotgun (WGS) entry which is preliminary data.</text>
</comment>
<dbReference type="Pfam" id="PF13191">
    <property type="entry name" value="AAA_16"/>
    <property type="match status" value="1"/>
</dbReference>
<dbReference type="InterPro" id="IPR027417">
    <property type="entry name" value="P-loop_NTPase"/>
</dbReference>
<gene>
    <name evidence="5" type="ORF">C7450_101921</name>
</gene>
<dbReference type="PANTHER" id="PTHR44688:SF16">
    <property type="entry name" value="DNA-BINDING TRANSCRIPTIONAL ACTIVATOR DEVR_DOSR"/>
    <property type="match status" value="1"/>
</dbReference>
<dbReference type="PANTHER" id="PTHR44688">
    <property type="entry name" value="DNA-BINDING TRANSCRIPTIONAL ACTIVATOR DEVR_DOSR"/>
    <property type="match status" value="1"/>
</dbReference>
<dbReference type="InterPro" id="IPR036388">
    <property type="entry name" value="WH-like_DNA-bd_sf"/>
</dbReference>
<dbReference type="Pfam" id="PF00196">
    <property type="entry name" value="GerE"/>
    <property type="match status" value="1"/>
</dbReference>
<dbReference type="OrthoDB" id="9805444at2"/>